<evidence type="ECO:0000313" key="1">
    <source>
        <dbReference type="EMBL" id="KIM37700.1"/>
    </source>
</evidence>
<evidence type="ECO:0000313" key="2">
    <source>
        <dbReference type="Proteomes" id="UP000053424"/>
    </source>
</evidence>
<organism evidence="1 2">
    <name type="scientific">Hebeloma cylindrosporum</name>
    <dbReference type="NCBI Taxonomy" id="76867"/>
    <lineage>
        <taxon>Eukaryota</taxon>
        <taxon>Fungi</taxon>
        <taxon>Dikarya</taxon>
        <taxon>Basidiomycota</taxon>
        <taxon>Agaricomycotina</taxon>
        <taxon>Agaricomycetes</taxon>
        <taxon>Agaricomycetidae</taxon>
        <taxon>Agaricales</taxon>
        <taxon>Agaricineae</taxon>
        <taxon>Hymenogastraceae</taxon>
        <taxon>Hebeloma</taxon>
    </lineage>
</organism>
<accession>A0A0C3BLX5</accession>
<reference evidence="2" key="2">
    <citation type="submission" date="2015-01" db="EMBL/GenBank/DDBJ databases">
        <title>Evolutionary Origins and Diversification of the Mycorrhizal Mutualists.</title>
        <authorList>
            <consortium name="DOE Joint Genome Institute"/>
            <consortium name="Mycorrhizal Genomics Consortium"/>
            <person name="Kohler A."/>
            <person name="Kuo A."/>
            <person name="Nagy L.G."/>
            <person name="Floudas D."/>
            <person name="Copeland A."/>
            <person name="Barry K.W."/>
            <person name="Cichocki N."/>
            <person name="Veneault-Fourrey C."/>
            <person name="LaButti K."/>
            <person name="Lindquist E.A."/>
            <person name="Lipzen A."/>
            <person name="Lundell T."/>
            <person name="Morin E."/>
            <person name="Murat C."/>
            <person name="Riley R."/>
            <person name="Ohm R."/>
            <person name="Sun H."/>
            <person name="Tunlid A."/>
            <person name="Henrissat B."/>
            <person name="Grigoriev I.V."/>
            <person name="Hibbett D.S."/>
            <person name="Martin F."/>
        </authorList>
    </citation>
    <scope>NUCLEOTIDE SEQUENCE [LARGE SCALE GENOMIC DNA]</scope>
    <source>
        <strain evidence="2">h7</strain>
    </source>
</reference>
<reference evidence="1 2" key="1">
    <citation type="submission" date="2014-04" db="EMBL/GenBank/DDBJ databases">
        <authorList>
            <consortium name="DOE Joint Genome Institute"/>
            <person name="Kuo A."/>
            <person name="Gay G."/>
            <person name="Dore J."/>
            <person name="Kohler A."/>
            <person name="Nagy L.G."/>
            <person name="Floudas D."/>
            <person name="Copeland A."/>
            <person name="Barry K.W."/>
            <person name="Cichocki N."/>
            <person name="Veneault-Fourrey C."/>
            <person name="LaButti K."/>
            <person name="Lindquist E.A."/>
            <person name="Lipzen A."/>
            <person name="Lundell T."/>
            <person name="Morin E."/>
            <person name="Murat C."/>
            <person name="Sun H."/>
            <person name="Tunlid A."/>
            <person name="Henrissat B."/>
            <person name="Grigoriev I.V."/>
            <person name="Hibbett D.S."/>
            <person name="Martin F."/>
            <person name="Nordberg H.P."/>
            <person name="Cantor M.N."/>
            <person name="Hua S.X."/>
        </authorList>
    </citation>
    <scope>NUCLEOTIDE SEQUENCE [LARGE SCALE GENOMIC DNA]</scope>
    <source>
        <strain evidence="2">h7</strain>
    </source>
</reference>
<keyword evidence="2" id="KW-1185">Reference proteome</keyword>
<dbReference type="HOGENOM" id="CLU_1468329_0_0_1"/>
<sequence length="184" mass="20473">MSQKLTITIISPSGALIFVYSNTPAAEPTTQHCVRCHETFFTRDNRDEACVLPEGSTVRHTTSVEDVADGQQFATCNGPPEHCTSLSARIGPSLPPNTGLYGHFIYYPEPDFPDNPKYHCVRCHTYFIARNNCRWACFLSDELDVCHTTSLEEVACEDYIEKCNGPPGDCTATSACIRRSRSTR</sequence>
<proteinExistence type="predicted"/>
<dbReference type="AlphaFoldDB" id="A0A0C3BLX5"/>
<name>A0A0C3BLX5_HEBCY</name>
<dbReference type="Proteomes" id="UP000053424">
    <property type="component" value="Unassembled WGS sequence"/>
</dbReference>
<protein>
    <submittedName>
        <fullName evidence="1">Uncharacterized protein</fullName>
    </submittedName>
</protein>
<gene>
    <name evidence="1" type="ORF">M413DRAFT_30640</name>
</gene>
<dbReference type="EMBL" id="KN831795">
    <property type="protein sequence ID" value="KIM37700.1"/>
    <property type="molecule type" value="Genomic_DNA"/>
</dbReference>